<keyword evidence="4" id="KW-0862">Zinc</keyword>
<organism evidence="9 10">
    <name type="scientific">Tenebrio molitor</name>
    <name type="common">Yellow mealworm beetle</name>
    <dbReference type="NCBI Taxonomy" id="7067"/>
    <lineage>
        <taxon>Eukaryota</taxon>
        <taxon>Metazoa</taxon>
        <taxon>Ecdysozoa</taxon>
        <taxon>Arthropoda</taxon>
        <taxon>Hexapoda</taxon>
        <taxon>Insecta</taxon>
        <taxon>Pterygota</taxon>
        <taxon>Neoptera</taxon>
        <taxon>Endopterygota</taxon>
        <taxon>Coleoptera</taxon>
        <taxon>Polyphaga</taxon>
        <taxon>Cucujiformia</taxon>
        <taxon>Tenebrionidae</taxon>
        <taxon>Tenebrio</taxon>
    </lineage>
</organism>
<feature type="region of interest" description="Disordered" evidence="7">
    <location>
        <begin position="846"/>
        <end position="871"/>
    </location>
</feature>
<feature type="compositionally biased region" description="Basic and acidic residues" evidence="7">
    <location>
        <begin position="1205"/>
        <end position="1218"/>
    </location>
</feature>
<feature type="compositionally biased region" description="Pro residues" evidence="7">
    <location>
        <begin position="538"/>
        <end position="548"/>
    </location>
</feature>
<keyword evidence="10" id="KW-1185">Reference proteome</keyword>
<accession>A0A8J6HAB4</accession>
<evidence type="ECO:0000256" key="5">
    <source>
        <dbReference type="ARBA" id="ARBA00023242"/>
    </source>
</evidence>
<dbReference type="CDD" id="cd17082">
    <property type="entry name" value="RAWUL_PCGF2_like"/>
    <property type="match status" value="1"/>
</dbReference>
<feature type="compositionally biased region" description="Basic and acidic residues" evidence="7">
    <location>
        <begin position="549"/>
        <end position="573"/>
    </location>
</feature>
<proteinExistence type="predicted"/>
<dbReference type="Pfam" id="PF13923">
    <property type="entry name" value="zf-C3HC4_2"/>
    <property type="match status" value="1"/>
</dbReference>
<feature type="region of interest" description="Disordered" evidence="7">
    <location>
        <begin position="1015"/>
        <end position="1052"/>
    </location>
</feature>
<feature type="compositionally biased region" description="Polar residues" evidence="7">
    <location>
        <begin position="788"/>
        <end position="805"/>
    </location>
</feature>
<feature type="compositionally biased region" description="Basic and acidic residues" evidence="7">
    <location>
        <begin position="632"/>
        <end position="649"/>
    </location>
</feature>
<feature type="compositionally biased region" description="Polar residues" evidence="7">
    <location>
        <begin position="848"/>
        <end position="871"/>
    </location>
</feature>
<reference evidence="9" key="1">
    <citation type="journal article" date="2020" name="J Insects Food Feed">
        <title>The yellow mealworm (Tenebrio molitor) genome: a resource for the emerging insects as food and feed industry.</title>
        <authorList>
            <person name="Eriksson T."/>
            <person name="Andere A."/>
            <person name="Kelstrup H."/>
            <person name="Emery V."/>
            <person name="Picard C."/>
        </authorList>
    </citation>
    <scope>NUCLEOTIDE SEQUENCE</scope>
    <source>
        <strain evidence="9">Stoneville</strain>
        <tissue evidence="9">Whole head</tissue>
    </source>
</reference>
<dbReference type="InterPro" id="IPR017907">
    <property type="entry name" value="Znf_RING_CS"/>
</dbReference>
<dbReference type="InterPro" id="IPR013083">
    <property type="entry name" value="Znf_RING/FYVE/PHD"/>
</dbReference>
<evidence type="ECO:0000313" key="9">
    <source>
        <dbReference type="EMBL" id="KAH0810994.1"/>
    </source>
</evidence>
<evidence type="ECO:0000313" key="10">
    <source>
        <dbReference type="Proteomes" id="UP000719412"/>
    </source>
</evidence>
<feature type="compositionally biased region" description="Basic and acidic residues" evidence="7">
    <location>
        <begin position="932"/>
        <end position="950"/>
    </location>
</feature>
<dbReference type="Proteomes" id="UP000719412">
    <property type="component" value="Unassembled WGS sequence"/>
</dbReference>
<evidence type="ECO:0000256" key="2">
    <source>
        <dbReference type="ARBA" id="ARBA00022723"/>
    </source>
</evidence>
<dbReference type="FunFam" id="3.30.40.10:FF:000033">
    <property type="entry name" value="Polycomb group RING finger protein 3"/>
    <property type="match status" value="1"/>
</dbReference>
<dbReference type="SMART" id="SM00184">
    <property type="entry name" value="RING"/>
    <property type="match status" value="1"/>
</dbReference>
<gene>
    <name evidence="9" type="ORF">GEV33_011797</name>
</gene>
<evidence type="ECO:0000256" key="6">
    <source>
        <dbReference type="PROSITE-ProRule" id="PRU00175"/>
    </source>
</evidence>
<dbReference type="InterPro" id="IPR001841">
    <property type="entry name" value="Znf_RING"/>
</dbReference>
<keyword evidence="3 6" id="KW-0863">Zinc-finger</keyword>
<dbReference type="SUPFAM" id="SSF57850">
    <property type="entry name" value="RING/U-box"/>
    <property type="match status" value="1"/>
</dbReference>
<evidence type="ECO:0000259" key="8">
    <source>
        <dbReference type="PROSITE" id="PS50089"/>
    </source>
</evidence>
<protein>
    <recommendedName>
        <fullName evidence="8">RING-type domain-containing protein</fullName>
    </recommendedName>
</protein>
<evidence type="ECO:0000256" key="7">
    <source>
        <dbReference type="SAM" id="MobiDB-lite"/>
    </source>
</evidence>
<feature type="region of interest" description="Disordered" evidence="7">
    <location>
        <begin position="533"/>
        <end position="573"/>
    </location>
</feature>
<comment type="caution">
    <text evidence="9">The sequence shown here is derived from an EMBL/GenBank/DDBJ whole genome shotgun (WGS) entry which is preliminary data.</text>
</comment>
<keyword evidence="5" id="KW-0539">Nucleus</keyword>
<feature type="compositionally biased region" description="Basic residues" evidence="7">
    <location>
        <begin position="650"/>
        <end position="659"/>
    </location>
</feature>
<feature type="compositionally biased region" description="Basic and acidic residues" evidence="7">
    <location>
        <begin position="750"/>
        <end position="772"/>
    </location>
</feature>
<name>A0A8J6HAB4_TENMO</name>
<dbReference type="Gene3D" id="3.10.20.90">
    <property type="entry name" value="Phosphatidylinositol 3-kinase Catalytic Subunit, Chain A, domain 1"/>
    <property type="match status" value="1"/>
</dbReference>
<dbReference type="Gene3D" id="3.30.40.10">
    <property type="entry name" value="Zinc/RING finger domain, C3HC4 (zinc finger)"/>
    <property type="match status" value="1"/>
</dbReference>
<dbReference type="PANTHER" id="PTHR10825:SF72">
    <property type="entry name" value="UBIQUITIN-LIKE DOMAIN-CONTAINING PROTEIN"/>
    <property type="match status" value="1"/>
</dbReference>
<feature type="region of interest" description="Disordered" evidence="7">
    <location>
        <begin position="632"/>
        <end position="824"/>
    </location>
</feature>
<dbReference type="PROSITE" id="PS50089">
    <property type="entry name" value="ZF_RING_2"/>
    <property type="match status" value="1"/>
</dbReference>
<dbReference type="Pfam" id="PF16207">
    <property type="entry name" value="RAWUL"/>
    <property type="match status" value="1"/>
</dbReference>
<dbReference type="GO" id="GO:0035102">
    <property type="term" value="C:PRC1 complex"/>
    <property type="evidence" value="ECO:0007669"/>
    <property type="project" value="TreeGrafter"/>
</dbReference>
<dbReference type="AlphaFoldDB" id="A0A8J6HAB4"/>
<dbReference type="GO" id="GO:0000122">
    <property type="term" value="P:negative regulation of transcription by RNA polymerase II"/>
    <property type="evidence" value="ECO:0007669"/>
    <property type="project" value="TreeGrafter"/>
</dbReference>
<evidence type="ECO:0000256" key="4">
    <source>
        <dbReference type="ARBA" id="ARBA00022833"/>
    </source>
</evidence>
<sequence length="1271" mass="143533">MLLGSARSMTSGVTLHMTTPAAHLTRRWTGEGWIRWKIGKWDLQDELGGGFARGGPMASTKKATRKILVKELNDVLTCTLCSGYLIDATTLTDCHHVFCRGCILRYFENCKAACPSCNTVYKKKNQVIFRADPQIQSIVYKMVPGLYSREMQRREDFYRSTGVRASSSCSDDSVLERERDMINDQDSLVSPYVGEKSQFFGPEDSISLSLEYYQAHLDATPSEGVEVSSNRADLVDKSVAGDAAGDRHKVNGAKESEQKGEGEKRFLQCPAAVSMKHLQKFIRMKFALTQNHKVDVIYEGEVLPPHFSLMDVAYTFKWKRVSGYLIAAVRAICRPSDYRRFGSQQAYRWRRALSLFAVAFEIASSDTTPRNFTLFQIKKYHSTADSARARALSFPPNYFISSNFPLPTSFYCPINTGAVVNIIKTLKLLYAHFPSPSLLSRRPPPEPRYQIPISSTDTFCELPLPSGKIGNHAVTRLVLVYRAIDANPCRKKKTYLKPLRFFYRIFTPLKIQPIKIVNTTLSTGGRQLQIVCAKSGEPPAPPPLPPEPPKVEPEIKNEKPDECNGEKESEEKERLLANLQLQSKTKVQNHETQVPDKGAQPQVQDCVFDYEEQDKEEIKRFAETRDREWAMQKKLDESCERERDEDYHHFSKKRKKNKHSKNDVYKKRKLHAEITNTQEELKLKVKLTQHNGHKHKHHKSSSQNQVEMSSKEKLLQMRQVRHKHVSSEDKNVQTVPSGSASKETSTETGGDEKKEEKKKEKDKSVETREEMKPTNGVKSCEEIKKASDVNSKTLRSDFPSKTTLNKEWGNRVPTVQIERNEQTEQQAKKTFLKSYQAYAEKYQKKIGNAQQNNKNESAKNPQKSVISVSRPSQLEKKIANLQQRCTIEAKNPVPKVETKPPEKKSVIVENPKSVIISPTQYPAGFTVSKIESGAKRKMENEETRQEKRPSLEITLINPTTTEPKPPMKPPTPTPAKRPPPATIPLDRIKKSFNFKSGISIIPKVSEKCDNIGALDLSSKTPSKEGESPAASTSAKPVNGFASAPPKDGKSANMSNLQMLSKVASEHPTLNKSPKIRPQMPNLQTLKIPSPNQRIPPNLDKLPKLINKNQFRLLNPQIRNLRPNQNQSIRNIPNPSLLVHQHNRLNSLNPIKKNNNGEKEEVKAPAPVPPPEPPKAPEPKPAESKEVSSPKAQLGDQSSFKKKKKIEKDISHRREEEPRTTLGIWRQIREDFAQARVPQVSPPGPLLFSGGKRELRLVLCVREAGWGTQPPS</sequence>
<dbReference type="PANTHER" id="PTHR10825">
    <property type="entry name" value="RING FINGER DOMAIN-CONTAINING, POLYCOMB GROUP COMPONENT"/>
    <property type="match status" value="1"/>
</dbReference>
<reference evidence="9" key="2">
    <citation type="submission" date="2021-08" db="EMBL/GenBank/DDBJ databases">
        <authorList>
            <person name="Eriksson T."/>
        </authorList>
    </citation>
    <scope>NUCLEOTIDE SEQUENCE</scope>
    <source>
        <strain evidence="9">Stoneville</strain>
        <tissue evidence="9">Whole head</tissue>
    </source>
</reference>
<dbReference type="GO" id="GO:1990841">
    <property type="term" value="F:promoter-specific chromatin binding"/>
    <property type="evidence" value="ECO:0007669"/>
    <property type="project" value="TreeGrafter"/>
</dbReference>
<evidence type="ECO:0000256" key="1">
    <source>
        <dbReference type="ARBA" id="ARBA00004123"/>
    </source>
</evidence>
<dbReference type="EMBL" id="JABDTM020027125">
    <property type="protein sequence ID" value="KAH0810994.1"/>
    <property type="molecule type" value="Genomic_DNA"/>
</dbReference>
<feature type="compositionally biased region" description="Basic residues" evidence="7">
    <location>
        <begin position="684"/>
        <end position="700"/>
    </location>
</feature>
<dbReference type="PROSITE" id="PS00518">
    <property type="entry name" value="ZF_RING_1"/>
    <property type="match status" value="1"/>
</dbReference>
<keyword evidence="2" id="KW-0479">Metal-binding</keyword>
<feature type="compositionally biased region" description="Pro residues" evidence="7">
    <location>
        <begin position="963"/>
        <end position="982"/>
    </location>
</feature>
<feature type="compositionally biased region" description="Polar residues" evidence="7">
    <location>
        <begin position="1121"/>
        <end position="1133"/>
    </location>
</feature>
<feature type="region of interest" description="Disordered" evidence="7">
    <location>
        <begin position="932"/>
        <end position="988"/>
    </location>
</feature>
<dbReference type="GO" id="GO:0008270">
    <property type="term" value="F:zinc ion binding"/>
    <property type="evidence" value="ECO:0007669"/>
    <property type="project" value="UniProtKB-KW"/>
</dbReference>
<dbReference type="InterPro" id="IPR032443">
    <property type="entry name" value="RAWUL"/>
</dbReference>
<feature type="compositionally biased region" description="Basic and acidic residues" evidence="7">
    <location>
        <begin position="1174"/>
        <end position="1187"/>
    </location>
</feature>
<comment type="subcellular location">
    <subcellularLocation>
        <location evidence="1">Nucleus</location>
    </subcellularLocation>
</comment>
<feature type="domain" description="RING-type" evidence="8">
    <location>
        <begin position="78"/>
        <end position="118"/>
    </location>
</feature>
<feature type="region of interest" description="Disordered" evidence="7">
    <location>
        <begin position="1116"/>
        <end position="1221"/>
    </location>
</feature>
<evidence type="ECO:0000256" key="3">
    <source>
        <dbReference type="ARBA" id="ARBA00022771"/>
    </source>
</evidence>